<protein>
    <submittedName>
        <fullName evidence="9">Putative iron-sulfur binding reductase</fullName>
    </submittedName>
</protein>
<dbReference type="GO" id="GO:0051539">
    <property type="term" value="F:4 iron, 4 sulfur cluster binding"/>
    <property type="evidence" value="ECO:0007669"/>
    <property type="project" value="UniProtKB-KW"/>
</dbReference>
<name>L7KMQ2_9ACTN</name>
<feature type="compositionally biased region" description="Low complexity" evidence="6">
    <location>
        <begin position="1098"/>
        <end position="1109"/>
    </location>
</feature>
<dbReference type="InterPro" id="IPR009051">
    <property type="entry name" value="Helical_ferredxn"/>
</dbReference>
<dbReference type="SUPFAM" id="SSF46548">
    <property type="entry name" value="alpha-helical ferredoxin"/>
    <property type="match status" value="1"/>
</dbReference>
<feature type="compositionally biased region" description="Low complexity" evidence="6">
    <location>
        <begin position="876"/>
        <end position="897"/>
    </location>
</feature>
<dbReference type="OrthoDB" id="9794954at2"/>
<evidence type="ECO:0000256" key="4">
    <source>
        <dbReference type="ARBA" id="ARBA00023004"/>
    </source>
</evidence>
<feature type="compositionally biased region" description="Low complexity" evidence="6">
    <location>
        <begin position="804"/>
        <end position="819"/>
    </location>
</feature>
<dbReference type="EMBL" id="BANR01000021">
    <property type="protein sequence ID" value="GAC50145.1"/>
    <property type="molecule type" value="Genomic_DNA"/>
</dbReference>
<feature type="compositionally biased region" description="Low complexity" evidence="6">
    <location>
        <begin position="961"/>
        <end position="1006"/>
    </location>
</feature>
<keyword evidence="10" id="KW-1185">Reference proteome</keyword>
<keyword evidence="7" id="KW-0812">Transmembrane</keyword>
<dbReference type="InterPro" id="IPR017900">
    <property type="entry name" value="4Fe4S_Fe_S_CS"/>
</dbReference>
<feature type="domain" description="4Fe-4S ferredoxin-type" evidence="8">
    <location>
        <begin position="420"/>
        <end position="452"/>
    </location>
</feature>
<evidence type="ECO:0000256" key="6">
    <source>
        <dbReference type="SAM" id="MobiDB-lite"/>
    </source>
</evidence>
<reference evidence="9 10" key="1">
    <citation type="submission" date="2012-12" db="EMBL/GenBank/DDBJ databases">
        <title>Whole genome shotgun sequence of Gordonia aichiensis NBRC 108223.</title>
        <authorList>
            <person name="Isaki-Nakamura S."/>
            <person name="Hosoyama A."/>
            <person name="Tsuchikane K."/>
            <person name="Ando Y."/>
            <person name="Baba S."/>
            <person name="Ohji S."/>
            <person name="Hamada M."/>
            <person name="Tamura T."/>
            <person name="Yamazoe A."/>
            <person name="Yamazaki S."/>
            <person name="Fujita N."/>
        </authorList>
    </citation>
    <scope>NUCLEOTIDE SEQUENCE [LARGE SCALE GENOMIC DNA]</scope>
    <source>
        <strain evidence="9 10">NBRC 108223</strain>
    </source>
</reference>
<dbReference type="InterPro" id="IPR051460">
    <property type="entry name" value="HdrC_iron-sulfur_subunit"/>
</dbReference>
<keyword evidence="2" id="KW-0479">Metal-binding</keyword>
<feature type="compositionally biased region" description="Low complexity" evidence="6">
    <location>
        <begin position="1075"/>
        <end position="1087"/>
    </location>
</feature>
<gene>
    <name evidence="9" type="ORF">GOACH_21_00380</name>
</gene>
<feature type="transmembrane region" description="Helical" evidence="7">
    <location>
        <begin position="73"/>
        <end position="90"/>
    </location>
</feature>
<dbReference type="Gene3D" id="1.10.1060.10">
    <property type="entry name" value="Alpha-helical ferredoxin"/>
    <property type="match status" value="2"/>
</dbReference>
<keyword evidence="3" id="KW-0560">Oxidoreductase</keyword>
<evidence type="ECO:0000256" key="5">
    <source>
        <dbReference type="ARBA" id="ARBA00023014"/>
    </source>
</evidence>
<feature type="compositionally biased region" description="Low complexity" evidence="6">
    <location>
        <begin position="837"/>
        <end position="853"/>
    </location>
</feature>
<evidence type="ECO:0000256" key="2">
    <source>
        <dbReference type="ARBA" id="ARBA00022723"/>
    </source>
</evidence>
<dbReference type="STRING" id="1220583.GOACH_21_00380"/>
<evidence type="ECO:0000256" key="7">
    <source>
        <dbReference type="SAM" id="Phobius"/>
    </source>
</evidence>
<dbReference type="AlphaFoldDB" id="L7KMQ2"/>
<evidence type="ECO:0000259" key="8">
    <source>
        <dbReference type="PROSITE" id="PS51379"/>
    </source>
</evidence>
<dbReference type="eggNOG" id="COG0247">
    <property type="taxonomic scope" value="Bacteria"/>
</dbReference>
<keyword evidence="5" id="KW-0411">Iron-sulfur</keyword>
<dbReference type="InterPro" id="IPR004017">
    <property type="entry name" value="Cys_rich_dom"/>
</dbReference>
<dbReference type="RefSeq" id="WP_005177484.1">
    <property type="nucleotide sequence ID" value="NZ_BANR01000021.1"/>
</dbReference>
<feature type="compositionally biased region" description="Low complexity" evidence="6">
    <location>
        <begin position="912"/>
        <end position="921"/>
    </location>
</feature>
<feature type="domain" description="4Fe-4S ferredoxin-type" evidence="8">
    <location>
        <begin position="292"/>
        <end position="322"/>
    </location>
</feature>
<evidence type="ECO:0000256" key="1">
    <source>
        <dbReference type="ARBA" id="ARBA00022485"/>
    </source>
</evidence>
<dbReference type="PROSITE" id="PS51379">
    <property type="entry name" value="4FE4S_FER_2"/>
    <property type="match status" value="2"/>
</dbReference>
<evidence type="ECO:0000313" key="9">
    <source>
        <dbReference type="EMBL" id="GAC50145.1"/>
    </source>
</evidence>
<dbReference type="PANTHER" id="PTHR43255">
    <property type="entry name" value="IRON-SULFUR-BINDING OXIDOREDUCTASE FADF-RELATED-RELATED"/>
    <property type="match status" value="1"/>
</dbReference>
<feature type="transmembrane region" description="Helical" evidence="7">
    <location>
        <begin position="110"/>
        <end position="133"/>
    </location>
</feature>
<dbReference type="GO" id="GO:0046872">
    <property type="term" value="F:metal ion binding"/>
    <property type="evidence" value="ECO:0007669"/>
    <property type="project" value="UniProtKB-KW"/>
</dbReference>
<keyword evidence="7" id="KW-1133">Transmembrane helix</keyword>
<dbReference type="Pfam" id="PF02754">
    <property type="entry name" value="CCG"/>
    <property type="match status" value="2"/>
</dbReference>
<dbReference type="GO" id="GO:0016491">
    <property type="term" value="F:oxidoreductase activity"/>
    <property type="evidence" value="ECO:0007669"/>
    <property type="project" value="UniProtKB-KW"/>
</dbReference>
<evidence type="ECO:0000256" key="3">
    <source>
        <dbReference type="ARBA" id="ARBA00023002"/>
    </source>
</evidence>
<evidence type="ECO:0000313" key="10">
    <source>
        <dbReference type="Proteomes" id="UP000010988"/>
    </source>
</evidence>
<feature type="compositionally biased region" description="Low complexity" evidence="6">
    <location>
        <begin position="929"/>
        <end position="945"/>
    </location>
</feature>
<dbReference type="InterPro" id="IPR017896">
    <property type="entry name" value="4Fe4S_Fe-S-bd"/>
</dbReference>
<dbReference type="PANTHER" id="PTHR43255:SF1">
    <property type="entry name" value="IRON-SULFUR-BINDING OXIDOREDUCTASE FADF-RELATED"/>
    <property type="match status" value="1"/>
</dbReference>
<keyword evidence="7" id="KW-0472">Membrane</keyword>
<accession>L7KMQ2</accession>
<feature type="transmembrane region" description="Helical" evidence="7">
    <location>
        <begin position="6"/>
        <end position="24"/>
    </location>
</feature>
<feature type="region of interest" description="Disordered" evidence="6">
    <location>
        <begin position="779"/>
        <end position="1117"/>
    </location>
</feature>
<keyword evidence="1" id="KW-0004">4Fe-4S</keyword>
<feature type="compositionally biased region" description="Acidic residues" evidence="6">
    <location>
        <begin position="1033"/>
        <end position="1046"/>
    </location>
</feature>
<dbReference type="PROSITE" id="PS00198">
    <property type="entry name" value="4FE4S_FER_1"/>
    <property type="match status" value="2"/>
</dbReference>
<sequence>MNATTITIGTIAAVISLFCWASFLRGVWTMVRAIAQGQKVDSTRYWPVGPRLWTMLKEFVGHTRMVKFRTVGWAHWLVMFGFLIGAIFWFEAYGQIFDPEFHWPVIGAWNIYIFADEVLGLGTVIGILALMIIRQLNHPRVPTRLSRFAGSRFGAAYFVELVVLIEGLGMVFVKTFKISSGIEDPPIWTSFFTHYFAQLFEGSSVYWVTGAAVIKLMSGMIWLAVVGANIDWGVAWHRFAAFFNIYLKREQDGGVALGAAKPMMSQGKVLDMETADPDVDAFGAGKVEDFSWKGWLDFTTCTECGRCQSQCPAWNTGKPLSPKLLIMSLRDHAQAKAPYLIAGGRKDMGGDEVGLVDADGNVDEAKLAKIPESARAEASRKLVGESKGLMGGGEGIVEEGGAGSEASGPNHIGAFDPEQLGAVIDTETLWSCTTCGACVEQCPVDIEHVDHIIDMRRYQVLIESDFPTELAGMFKNLENKGNPWGQNSSARTNWIDEMDIEIPVFGSDVESFEGFEYLFWVGCAGAYEDRAKKTTKAVAELLDIAAVNFMVLGEGETCTGDSARRAGNEFLFQMLAQQNIETINGVFETAPEQRKKVVVTCAHCFNTLSNEYPQLGAKYEVVHHTQLLNRLVREKRLVPVAPMGEGVTYHDPCYLGRHNKVYDAPRELMEASGSTLREMPRHGERSMCCGAGGARMWMEEQIGKRINIDRVDEALDTLAPGNAANGEAPQKIATGCPFCRVMLTDGVTARTSGTENEGKIEVVDVSQMLLDSVKRGLPEVTRGGRFLGPNRKPAPEPEPEPEKVAAAAPAAAAAGAATEAKPKPKVGLGMKGGKKPGGAAKAPATSSSAAAEEAPAEKKPAAKGFGMKGGIKKPGAKAAAPSAEPAPAQAESSAAVENAATSTADEPKPAKAKGFGMAAGKRPGMKKPGASTNAAAAGAGVTAAAENKVAETESAPDAAPTADTESATGAAAATTTEAKPAATTEAKPAATTEAKPAKAKGFGMAAGKKRPGGASAPKAAPQATGPEASSEAPEAEAAEPAAESEAEPQNPATSDSTESEAASGVSSETADDSVAEASNSAASNGGSDSDGRTIAETGASKAKGFGIAAGKKRPGQR</sequence>
<dbReference type="Proteomes" id="UP000010988">
    <property type="component" value="Unassembled WGS sequence"/>
</dbReference>
<dbReference type="GO" id="GO:0005886">
    <property type="term" value="C:plasma membrane"/>
    <property type="evidence" value="ECO:0007669"/>
    <property type="project" value="TreeGrafter"/>
</dbReference>
<proteinExistence type="predicted"/>
<feature type="compositionally biased region" description="Low complexity" evidence="6">
    <location>
        <begin position="1052"/>
        <end position="1063"/>
    </location>
</feature>
<keyword evidence="4" id="KW-0408">Iron</keyword>
<organism evidence="9 10">
    <name type="scientific">Gordonia aichiensis NBRC 108223</name>
    <dbReference type="NCBI Taxonomy" id="1220583"/>
    <lineage>
        <taxon>Bacteria</taxon>
        <taxon>Bacillati</taxon>
        <taxon>Actinomycetota</taxon>
        <taxon>Actinomycetes</taxon>
        <taxon>Mycobacteriales</taxon>
        <taxon>Gordoniaceae</taxon>
        <taxon>Gordonia</taxon>
    </lineage>
</organism>
<comment type="caution">
    <text evidence="9">The sequence shown here is derived from an EMBL/GenBank/DDBJ whole genome shotgun (WGS) entry which is preliminary data.</text>
</comment>
<feature type="transmembrane region" description="Helical" evidence="7">
    <location>
        <begin position="154"/>
        <end position="173"/>
    </location>
</feature>